<dbReference type="InterPro" id="IPR001130">
    <property type="entry name" value="TatD-like"/>
</dbReference>
<name>A0A9P6D7F2_9AGAR</name>
<keyword evidence="2" id="KW-0378">Hydrolase</keyword>
<dbReference type="Gene3D" id="3.20.20.140">
    <property type="entry name" value="Metal-dependent hydrolases"/>
    <property type="match status" value="1"/>
</dbReference>
<dbReference type="SUPFAM" id="SSF51556">
    <property type="entry name" value="Metallo-dependent hydrolases"/>
    <property type="match status" value="1"/>
</dbReference>
<dbReference type="InterPro" id="IPR032466">
    <property type="entry name" value="Metal_Hydrolase"/>
</dbReference>
<keyword evidence="3" id="KW-1185">Reference proteome</keyword>
<proteinExistence type="predicted"/>
<dbReference type="InterPro" id="IPR053044">
    <property type="entry name" value="Metallo-hydrolase/TatD-type"/>
</dbReference>
<dbReference type="PANTHER" id="PTHR47345">
    <property type="entry name" value="CUT9-INTERACTING PROTEIN SCN1"/>
    <property type="match status" value="1"/>
</dbReference>
<reference evidence="2" key="1">
    <citation type="submission" date="2020-11" db="EMBL/GenBank/DDBJ databases">
        <authorList>
            <consortium name="DOE Joint Genome Institute"/>
            <person name="Ahrendt S."/>
            <person name="Riley R."/>
            <person name="Andreopoulos W."/>
            <person name="Labutti K."/>
            <person name="Pangilinan J."/>
            <person name="Ruiz-Duenas F.J."/>
            <person name="Barrasa J.M."/>
            <person name="Sanchez-Garcia M."/>
            <person name="Camarero S."/>
            <person name="Miyauchi S."/>
            <person name="Serrano A."/>
            <person name="Linde D."/>
            <person name="Babiker R."/>
            <person name="Drula E."/>
            <person name="Ayuso-Fernandez I."/>
            <person name="Pacheco R."/>
            <person name="Padilla G."/>
            <person name="Ferreira P."/>
            <person name="Barriuso J."/>
            <person name="Kellner H."/>
            <person name="Castanera R."/>
            <person name="Alfaro M."/>
            <person name="Ramirez L."/>
            <person name="Pisabarro A.G."/>
            <person name="Kuo A."/>
            <person name="Tritt A."/>
            <person name="Lipzen A."/>
            <person name="He G."/>
            <person name="Yan M."/>
            <person name="Ng V."/>
            <person name="Cullen D."/>
            <person name="Martin F."/>
            <person name="Rosso M.-N."/>
            <person name="Henrissat B."/>
            <person name="Hibbett D."/>
            <person name="Martinez A.T."/>
            <person name="Grigoriev I.V."/>
        </authorList>
    </citation>
    <scope>NUCLEOTIDE SEQUENCE</scope>
    <source>
        <strain evidence="2">CIRM-BRFM 674</strain>
    </source>
</reference>
<dbReference type="Proteomes" id="UP000807469">
    <property type="component" value="Unassembled WGS sequence"/>
</dbReference>
<dbReference type="EMBL" id="MU155130">
    <property type="protein sequence ID" value="KAF9486579.1"/>
    <property type="molecule type" value="Genomic_DNA"/>
</dbReference>
<accession>A0A9P6D7F2</accession>
<dbReference type="AlphaFoldDB" id="A0A9P6D7F2"/>
<evidence type="ECO:0000313" key="3">
    <source>
        <dbReference type="Proteomes" id="UP000807469"/>
    </source>
</evidence>
<evidence type="ECO:0000256" key="1">
    <source>
        <dbReference type="SAM" id="MobiDB-lite"/>
    </source>
</evidence>
<dbReference type="PANTHER" id="PTHR47345:SF1">
    <property type="entry name" value="CUT9-INTERACTING PROTEIN SCN1"/>
    <property type="match status" value="1"/>
</dbReference>
<dbReference type="Pfam" id="PF01026">
    <property type="entry name" value="TatD_DNase"/>
    <property type="match status" value="1"/>
</dbReference>
<evidence type="ECO:0000313" key="2">
    <source>
        <dbReference type="EMBL" id="KAF9486579.1"/>
    </source>
</evidence>
<organism evidence="2 3">
    <name type="scientific">Pholiota conissans</name>
    <dbReference type="NCBI Taxonomy" id="109636"/>
    <lineage>
        <taxon>Eukaryota</taxon>
        <taxon>Fungi</taxon>
        <taxon>Dikarya</taxon>
        <taxon>Basidiomycota</taxon>
        <taxon>Agaricomycotina</taxon>
        <taxon>Agaricomycetes</taxon>
        <taxon>Agaricomycetidae</taxon>
        <taxon>Agaricales</taxon>
        <taxon>Agaricineae</taxon>
        <taxon>Strophariaceae</taxon>
        <taxon>Pholiota</taxon>
    </lineage>
</organism>
<comment type="caution">
    <text evidence="2">The sequence shown here is derived from an EMBL/GenBank/DDBJ whole genome shotgun (WGS) entry which is preliminary data.</text>
</comment>
<sequence>MALPSASVLRHIVDAHCHPTDAPEGISDASMAQLDITICAMASVESDQSKVRDLALRFPDKVVPCFGYHPWVSHLISTTPSTSATTNEAHYRTLFLPTADQETQFQTLLATLPTPRPLPTILTELRSNLLAFPNAMLGEVGLDRAFRVPVDFFASPRVLTPFHIPLAHQLAVLEAQMDVAVELGRNVSVHSVKAQQATIDLLAGMRTRYGERWSKISVDMHSCGFSAQSWRDVEKKHENVFLSLSTVINSSHGNYRSLIAACSPDRLLVESDYNNIDMCTRQTWDMVKIIAEIRGWHIESKEWVGDANSEPEETWGVVRRLEKNWRRFRDGGHVVRQTRKEKKKRVEYYSDSEGPDAEQGEVVDINKSS</sequence>
<dbReference type="GO" id="GO:0016788">
    <property type="term" value="F:hydrolase activity, acting on ester bonds"/>
    <property type="evidence" value="ECO:0007669"/>
    <property type="project" value="InterPro"/>
</dbReference>
<protein>
    <submittedName>
        <fullName evidence="2">Metallo-dependent hydrolase</fullName>
    </submittedName>
</protein>
<dbReference type="OrthoDB" id="413993at2759"/>
<gene>
    <name evidence="2" type="ORF">BDN70DRAFT_870175</name>
</gene>
<feature type="region of interest" description="Disordered" evidence="1">
    <location>
        <begin position="344"/>
        <end position="369"/>
    </location>
</feature>